<evidence type="ECO:0000313" key="2">
    <source>
        <dbReference type="EMBL" id="KAI8575446.1"/>
    </source>
</evidence>
<keyword evidence="1" id="KW-0472">Membrane</keyword>
<feature type="transmembrane region" description="Helical" evidence="1">
    <location>
        <begin position="15"/>
        <end position="34"/>
    </location>
</feature>
<sequence>MNDSIPIFLFHWKRFLFPSSFFQIAVKTFSYNYIYTHMLQFRSYQTFRIQTR</sequence>
<organism evidence="2 3">
    <name type="scientific">Umbelopsis ramanniana AG</name>
    <dbReference type="NCBI Taxonomy" id="1314678"/>
    <lineage>
        <taxon>Eukaryota</taxon>
        <taxon>Fungi</taxon>
        <taxon>Fungi incertae sedis</taxon>
        <taxon>Mucoromycota</taxon>
        <taxon>Mucoromycotina</taxon>
        <taxon>Umbelopsidomycetes</taxon>
        <taxon>Umbelopsidales</taxon>
        <taxon>Umbelopsidaceae</taxon>
        <taxon>Umbelopsis</taxon>
    </lineage>
</organism>
<dbReference type="EMBL" id="MU620981">
    <property type="protein sequence ID" value="KAI8575446.1"/>
    <property type="molecule type" value="Genomic_DNA"/>
</dbReference>
<evidence type="ECO:0000256" key="1">
    <source>
        <dbReference type="SAM" id="Phobius"/>
    </source>
</evidence>
<protein>
    <submittedName>
        <fullName evidence="2">Uncharacterized protein</fullName>
    </submittedName>
</protein>
<keyword evidence="1" id="KW-0812">Transmembrane</keyword>
<reference evidence="2" key="1">
    <citation type="submission" date="2021-06" db="EMBL/GenBank/DDBJ databases">
        <authorList>
            <consortium name="DOE Joint Genome Institute"/>
            <person name="Mondo S.J."/>
            <person name="Amses K.R."/>
            <person name="Simmons D.R."/>
            <person name="Longcore J.E."/>
            <person name="Seto K."/>
            <person name="Alves G.H."/>
            <person name="Bonds A.E."/>
            <person name="Quandt C.A."/>
            <person name="Davis W.J."/>
            <person name="Chang Y."/>
            <person name="Letcher P.M."/>
            <person name="Powell M.J."/>
            <person name="Kuo A."/>
            <person name="Labutti K."/>
            <person name="Pangilinan J."/>
            <person name="Andreopoulos W."/>
            <person name="Tritt A."/>
            <person name="Riley R."/>
            <person name="Hundley H."/>
            <person name="Johnson J."/>
            <person name="Lipzen A."/>
            <person name="Barry K."/>
            <person name="Berbee M.L."/>
            <person name="Buchler N.E."/>
            <person name="Grigoriev I.V."/>
            <person name="Spatafora J.W."/>
            <person name="Stajich J.E."/>
            <person name="James T.Y."/>
        </authorList>
    </citation>
    <scope>NUCLEOTIDE SEQUENCE</scope>
    <source>
        <strain evidence="2">AG</strain>
    </source>
</reference>
<comment type="caution">
    <text evidence="2">The sequence shown here is derived from an EMBL/GenBank/DDBJ whole genome shotgun (WGS) entry which is preliminary data.</text>
</comment>
<accession>A0AAD5HAE8</accession>
<dbReference type="AlphaFoldDB" id="A0AAD5HAE8"/>
<evidence type="ECO:0000313" key="3">
    <source>
        <dbReference type="Proteomes" id="UP001206595"/>
    </source>
</evidence>
<name>A0AAD5HAE8_UMBRA</name>
<proteinExistence type="predicted"/>
<dbReference type="Proteomes" id="UP001206595">
    <property type="component" value="Unassembled WGS sequence"/>
</dbReference>
<gene>
    <name evidence="2" type="ORF">K450DRAFT_261763</name>
</gene>
<dbReference type="GeneID" id="75917715"/>
<reference evidence="2" key="2">
    <citation type="journal article" date="2022" name="Proc. Natl. Acad. Sci. U.S.A.">
        <title>Diploid-dominant life cycles characterize the early evolution of Fungi.</title>
        <authorList>
            <person name="Amses K.R."/>
            <person name="Simmons D.R."/>
            <person name="Longcore J.E."/>
            <person name="Mondo S.J."/>
            <person name="Seto K."/>
            <person name="Jeronimo G.H."/>
            <person name="Bonds A.E."/>
            <person name="Quandt C.A."/>
            <person name="Davis W.J."/>
            <person name="Chang Y."/>
            <person name="Federici B.A."/>
            <person name="Kuo A."/>
            <person name="LaButti K."/>
            <person name="Pangilinan J."/>
            <person name="Andreopoulos W."/>
            <person name="Tritt A."/>
            <person name="Riley R."/>
            <person name="Hundley H."/>
            <person name="Johnson J."/>
            <person name="Lipzen A."/>
            <person name="Barry K."/>
            <person name="Lang B.F."/>
            <person name="Cuomo C.A."/>
            <person name="Buchler N.E."/>
            <person name="Grigoriev I.V."/>
            <person name="Spatafora J.W."/>
            <person name="Stajich J.E."/>
            <person name="James T.Y."/>
        </authorList>
    </citation>
    <scope>NUCLEOTIDE SEQUENCE</scope>
    <source>
        <strain evidence="2">AG</strain>
    </source>
</reference>
<dbReference type="RefSeq" id="XP_051440450.1">
    <property type="nucleotide sequence ID" value="XM_051592372.1"/>
</dbReference>
<keyword evidence="3" id="KW-1185">Reference proteome</keyword>
<keyword evidence="1" id="KW-1133">Transmembrane helix</keyword>